<dbReference type="InterPro" id="IPR001806">
    <property type="entry name" value="Small_GTPase"/>
</dbReference>
<dbReference type="Gene3D" id="3.40.50.300">
    <property type="entry name" value="P-loop containing nucleotide triphosphate hydrolases"/>
    <property type="match status" value="1"/>
</dbReference>
<organism evidence="2 3">
    <name type="scientific">Carpediemonas membranifera</name>
    <dbReference type="NCBI Taxonomy" id="201153"/>
    <lineage>
        <taxon>Eukaryota</taxon>
        <taxon>Metamonada</taxon>
        <taxon>Carpediemonas-like organisms</taxon>
        <taxon>Carpediemonas</taxon>
    </lineage>
</organism>
<sequence>MSQLHDVSSIHDCKIVLLGDSGVGKSSLVLRFVNNTFSPWQESTIGASFLTKTIVVDDMAYKYQIWDTAGQEKYHTLIPMYYRDASAAIIVYDITKPETFDAVKAWVKELRTMGSPDTVVAIAGNKCDLAENRAVAVESAQAYADEIGALFIETSAKTAENVPEMFRRIPAMLPASVTSTKADDLVLVAAATDKPNSESGGCC</sequence>
<dbReference type="GO" id="GO:0003924">
    <property type="term" value="F:GTPase activity"/>
    <property type="evidence" value="ECO:0007669"/>
    <property type="project" value="InterPro"/>
</dbReference>
<protein>
    <submittedName>
        <fullName evidence="2">Small GTPase superfamily</fullName>
    </submittedName>
</protein>
<evidence type="ECO:0000256" key="1">
    <source>
        <dbReference type="ARBA" id="ARBA00022741"/>
    </source>
</evidence>
<dbReference type="Proteomes" id="UP000717585">
    <property type="component" value="Unassembled WGS sequence"/>
</dbReference>
<reference evidence="2" key="1">
    <citation type="submission" date="2021-05" db="EMBL/GenBank/DDBJ databases">
        <title>A free-living protist that lacks canonical eukaryotic 1 DNA replication and segregation systems.</title>
        <authorList>
            <person name="Salas-Leiva D.E."/>
            <person name="Tromer E.C."/>
            <person name="Curtis B.A."/>
            <person name="Jerlstrom-Hultqvist J."/>
            <person name="Kolisko M."/>
            <person name="Yi Z."/>
            <person name="Salas-Leiva J.S."/>
            <person name="Gallot-Lavallee L."/>
            <person name="Kops G.J.P.L."/>
            <person name="Archibald J.M."/>
            <person name="Simpson A.G.B."/>
            <person name="Roger A.J."/>
        </authorList>
    </citation>
    <scope>NUCLEOTIDE SEQUENCE</scope>
    <source>
        <strain evidence="2">BICM</strain>
    </source>
</reference>
<dbReference type="PROSITE" id="PS51419">
    <property type="entry name" value="RAB"/>
    <property type="match status" value="1"/>
</dbReference>
<dbReference type="PRINTS" id="PR00449">
    <property type="entry name" value="RASTRNSFRMNG"/>
</dbReference>
<dbReference type="InterPro" id="IPR027417">
    <property type="entry name" value="P-loop_NTPase"/>
</dbReference>
<dbReference type="AlphaFoldDB" id="A0A8J6E490"/>
<dbReference type="SMART" id="SM00174">
    <property type="entry name" value="RHO"/>
    <property type="match status" value="1"/>
</dbReference>
<dbReference type="SMART" id="SM00175">
    <property type="entry name" value="RAB"/>
    <property type="match status" value="1"/>
</dbReference>
<dbReference type="PANTHER" id="PTHR47978">
    <property type="match status" value="1"/>
</dbReference>
<gene>
    <name evidence="2" type="ORF">J8273_1628</name>
</gene>
<dbReference type="PROSITE" id="PS51421">
    <property type="entry name" value="RAS"/>
    <property type="match status" value="1"/>
</dbReference>
<evidence type="ECO:0000313" key="2">
    <source>
        <dbReference type="EMBL" id="KAG9396611.1"/>
    </source>
</evidence>
<name>A0A8J6E490_9EUKA</name>
<accession>A0A8J6E490</accession>
<dbReference type="NCBIfam" id="TIGR00231">
    <property type="entry name" value="small_GTP"/>
    <property type="match status" value="1"/>
</dbReference>
<proteinExistence type="predicted"/>
<dbReference type="SUPFAM" id="SSF52540">
    <property type="entry name" value="P-loop containing nucleoside triphosphate hydrolases"/>
    <property type="match status" value="1"/>
</dbReference>
<dbReference type="Pfam" id="PF00071">
    <property type="entry name" value="Ras"/>
    <property type="match status" value="1"/>
</dbReference>
<evidence type="ECO:0000313" key="3">
    <source>
        <dbReference type="Proteomes" id="UP000717585"/>
    </source>
</evidence>
<dbReference type="InterPro" id="IPR005225">
    <property type="entry name" value="Small_GTP-bd"/>
</dbReference>
<dbReference type="FunFam" id="3.40.50.300:FF:000808">
    <property type="entry name" value="Small GTP-binding protein, putative"/>
    <property type="match status" value="1"/>
</dbReference>
<comment type="caution">
    <text evidence="2">The sequence shown here is derived from an EMBL/GenBank/DDBJ whole genome shotgun (WGS) entry which is preliminary data.</text>
</comment>
<dbReference type="GO" id="GO:0005525">
    <property type="term" value="F:GTP binding"/>
    <property type="evidence" value="ECO:0007669"/>
    <property type="project" value="InterPro"/>
</dbReference>
<keyword evidence="3" id="KW-1185">Reference proteome</keyword>
<dbReference type="SMART" id="SM00173">
    <property type="entry name" value="RAS"/>
    <property type="match status" value="1"/>
</dbReference>
<dbReference type="EMBL" id="JAHDYR010000005">
    <property type="protein sequence ID" value="KAG9396611.1"/>
    <property type="molecule type" value="Genomic_DNA"/>
</dbReference>
<dbReference type="SMART" id="SM00176">
    <property type="entry name" value="RAN"/>
    <property type="match status" value="1"/>
</dbReference>
<keyword evidence="1" id="KW-0547">Nucleotide-binding</keyword>
<dbReference type="OrthoDB" id="63533at2759"/>
<dbReference type="CDD" id="cd01860">
    <property type="entry name" value="Rab5_related"/>
    <property type="match status" value="1"/>
</dbReference>